<dbReference type="InterPro" id="IPR004450">
    <property type="entry name" value="Thr_synthase-like"/>
</dbReference>
<dbReference type="EC" id="4.2.3.1" evidence="6"/>
<protein>
    <submittedName>
        <fullName evidence="6">Threonine synthase</fullName>
        <ecNumber evidence="6">4.2.3.1</ecNumber>
    </submittedName>
</protein>
<dbReference type="InterPro" id="IPR037158">
    <property type="entry name" value="Thr_synth_N_sf"/>
</dbReference>
<comment type="similarity">
    <text evidence="2">Belongs to the threonine synthase family.</text>
</comment>
<dbReference type="InterPro" id="IPR036052">
    <property type="entry name" value="TrpB-like_PALP_sf"/>
</dbReference>
<evidence type="ECO:0000259" key="5">
    <source>
        <dbReference type="Pfam" id="PF14821"/>
    </source>
</evidence>
<name>A0A644TF33_9ZZZZ</name>
<organism evidence="6">
    <name type="scientific">bioreactor metagenome</name>
    <dbReference type="NCBI Taxonomy" id="1076179"/>
    <lineage>
        <taxon>unclassified sequences</taxon>
        <taxon>metagenomes</taxon>
        <taxon>ecological metagenomes</taxon>
    </lineage>
</organism>
<dbReference type="AlphaFoldDB" id="A0A644TF33"/>
<dbReference type="Pfam" id="PF14821">
    <property type="entry name" value="Thr_synth_N"/>
    <property type="match status" value="1"/>
</dbReference>
<keyword evidence="6" id="KW-0456">Lyase</keyword>
<feature type="domain" description="Tryptophan synthase beta chain-like PALP" evidence="4">
    <location>
        <begin position="102"/>
        <end position="329"/>
    </location>
</feature>
<dbReference type="Pfam" id="PF24857">
    <property type="entry name" value="THR4_C"/>
    <property type="match status" value="1"/>
</dbReference>
<dbReference type="GO" id="GO:0004795">
    <property type="term" value="F:threonine synthase activity"/>
    <property type="evidence" value="ECO:0007669"/>
    <property type="project" value="UniProtKB-EC"/>
</dbReference>
<proteinExistence type="inferred from homology"/>
<dbReference type="Pfam" id="PF00291">
    <property type="entry name" value="PALP"/>
    <property type="match status" value="1"/>
</dbReference>
<gene>
    <name evidence="6" type="primary">thrC_4</name>
    <name evidence="6" type="ORF">SDC9_11249</name>
</gene>
<evidence type="ECO:0000256" key="1">
    <source>
        <dbReference type="ARBA" id="ARBA00001933"/>
    </source>
</evidence>
<evidence type="ECO:0000313" key="6">
    <source>
        <dbReference type="EMBL" id="MPL65585.1"/>
    </source>
</evidence>
<dbReference type="Gene3D" id="3.40.50.1100">
    <property type="match status" value="2"/>
</dbReference>
<evidence type="ECO:0000259" key="4">
    <source>
        <dbReference type="Pfam" id="PF00291"/>
    </source>
</evidence>
<comment type="cofactor">
    <cofactor evidence="1">
        <name>pyridoxal 5'-phosphate</name>
        <dbReference type="ChEBI" id="CHEBI:597326"/>
    </cofactor>
</comment>
<dbReference type="CDD" id="cd01560">
    <property type="entry name" value="Thr-synth_2"/>
    <property type="match status" value="1"/>
</dbReference>
<dbReference type="SUPFAM" id="SSF53686">
    <property type="entry name" value="Tryptophan synthase beta subunit-like PLP-dependent enzymes"/>
    <property type="match status" value="1"/>
</dbReference>
<dbReference type="PANTHER" id="PTHR43515">
    <property type="entry name" value="THREONINE SYNTHASE-LIKE 1"/>
    <property type="match status" value="1"/>
</dbReference>
<evidence type="ECO:0000256" key="2">
    <source>
        <dbReference type="ARBA" id="ARBA00005517"/>
    </source>
</evidence>
<reference evidence="6" key="1">
    <citation type="submission" date="2019-08" db="EMBL/GenBank/DDBJ databases">
        <authorList>
            <person name="Kucharzyk K."/>
            <person name="Murdoch R.W."/>
            <person name="Higgins S."/>
            <person name="Loffler F."/>
        </authorList>
    </citation>
    <scope>NUCLEOTIDE SEQUENCE</scope>
</reference>
<dbReference type="NCBIfam" id="TIGR00260">
    <property type="entry name" value="thrC"/>
    <property type="match status" value="1"/>
</dbReference>
<keyword evidence="3" id="KW-0663">Pyridoxal phosphate</keyword>
<dbReference type="Gene3D" id="3.90.1380.10">
    <property type="entry name" value="Threonine synthase, N-terminal domain"/>
    <property type="match status" value="1"/>
</dbReference>
<accession>A0A644TF33</accession>
<comment type="caution">
    <text evidence="6">The sequence shown here is derived from an EMBL/GenBank/DDBJ whole genome shotgun (WGS) entry which is preliminary data.</text>
</comment>
<dbReference type="InterPro" id="IPR001926">
    <property type="entry name" value="TrpB-like_PALP"/>
</dbReference>
<dbReference type="PANTHER" id="PTHR43515:SF1">
    <property type="entry name" value="THREONINE SYNTHASE-LIKE 1"/>
    <property type="match status" value="1"/>
</dbReference>
<dbReference type="GO" id="GO:0005737">
    <property type="term" value="C:cytoplasm"/>
    <property type="evidence" value="ECO:0007669"/>
    <property type="project" value="TreeGrafter"/>
</dbReference>
<feature type="domain" description="Threonine synthase N-terminal" evidence="5">
    <location>
        <begin position="2"/>
        <end position="78"/>
    </location>
</feature>
<evidence type="ECO:0000256" key="3">
    <source>
        <dbReference type="ARBA" id="ARBA00022898"/>
    </source>
</evidence>
<sequence>MYVSTRGATGQFSAAEAIKAGMASDGGLFIPQSVVKMNIQQLQALVESSYQERALAILSQYLPDYTKDEVKDCINKAYNTIKFDCDEIAPLVSIDDDKYVLELWHGPTSAFKDMALQLLPHLLSHALAKTGETDEIVILVATSGDTGKAALEGFKDVDQTRIIVFYPQDGVSQIQRLQMITQEGENVAVSAVEGNFDDAQTGVKKIFNDDCYKQELAQRGFRLSSANSINWGRLLPQIVYYFSAYADLVKQQRVNLGQEVNFVVPTGNFGNILAGYYAKMMGLPIKKLICASNQNNVLTEFFKTGCYDRRRDFHKTISPSMDILISSNLERLLYHISGNNASLLSQWMNRLSSEGFYEIDDEYRAVIKELFWADWADDQATIQTIRKVYNEHNYLIDPHTAVAWQVGNTYQSQTGDQAPLVILSTASPFKFNDSVLEAICSTQDASIKTEFDMLDKIARITGLKVPQGLNGLKTATHRHSQSCAKDEMSQLVKVILFT</sequence>
<dbReference type="EMBL" id="VSSQ01000029">
    <property type="protein sequence ID" value="MPL65585.1"/>
    <property type="molecule type" value="Genomic_DNA"/>
</dbReference>
<dbReference type="InterPro" id="IPR029144">
    <property type="entry name" value="Thr_synth_N"/>
</dbReference>